<dbReference type="Gene3D" id="3.40.5.10">
    <property type="entry name" value="Ribosomal protein L9, N-terminal domain"/>
    <property type="match status" value="1"/>
</dbReference>
<dbReference type="PANTHER" id="PTHR21368">
    <property type="entry name" value="50S RIBOSOMAL PROTEIN L9"/>
    <property type="match status" value="1"/>
</dbReference>
<feature type="domain" description="Ribosomal protein L9" evidence="8">
    <location>
        <begin position="1"/>
        <end position="46"/>
    </location>
</feature>
<name>A0A1F6DE63_9BACT</name>
<evidence type="ECO:0000256" key="2">
    <source>
        <dbReference type="ARBA" id="ARBA00022730"/>
    </source>
</evidence>
<reference evidence="10 11" key="1">
    <citation type="journal article" date="2016" name="Nat. Commun.">
        <title>Thousands of microbial genomes shed light on interconnected biogeochemical processes in an aquifer system.</title>
        <authorList>
            <person name="Anantharaman K."/>
            <person name="Brown C.T."/>
            <person name="Hug L.A."/>
            <person name="Sharon I."/>
            <person name="Castelle C.J."/>
            <person name="Probst A.J."/>
            <person name="Thomas B.C."/>
            <person name="Singh A."/>
            <person name="Wilkins M.J."/>
            <person name="Karaoz U."/>
            <person name="Brodie E.L."/>
            <person name="Williams K.H."/>
            <person name="Hubbard S.S."/>
            <person name="Banfield J.F."/>
        </authorList>
    </citation>
    <scope>NUCLEOTIDE SEQUENCE [LARGE SCALE GENOMIC DNA]</scope>
</reference>
<evidence type="ECO:0000256" key="6">
    <source>
        <dbReference type="ARBA" id="ARBA00035292"/>
    </source>
</evidence>
<dbReference type="Proteomes" id="UP000178042">
    <property type="component" value="Unassembled WGS sequence"/>
</dbReference>
<evidence type="ECO:0000256" key="4">
    <source>
        <dbReference type="ARBA" id="ARBA00022980"/>
    </source>
</evidence>
<dbReference type="InterPro" id="IPR000244">
    <property type="entry name" value="Ribosomal_bL9"/>
</dbReference>
<dbReference type="AlphaFoldDB" id="A0A1F6DE63"/>
<evidence type="ECO:0000259" key="9">
    <source>
        <dbReference type="Pfam" id="PF03948"/>
    </source>
</evidence>
<evidence type="ECO:0000313" key="11">
    <source>
        <dbReference type="Proteomes" id="UP000178042"/>
    </source>
</evidence>
<evidence type="ECO:0000256" key="3">
    <source>
        <dbReference type="ARBA" id="ARBA00022884"/>
    </source>
</evidence>
<comment type="caution">
    <text evidence="10">The sequence shown here is derived from an EMBL/GenBank/DDBJ whole genome shotgun (WGS) entry which is preliminary data.</text>
</comment>
<sequence>MKVILLKDIGRVGKRDEVKEVADGYALNFLIPRGLAQEASEENLRESENRKQISENARREDGARFALLAKQLASEKITIQVRVNKQGHLYEHITAQKIVNEIKNKYNIDIAVDMIMLDKPIREAKVEKVEIKLGSHRVISTVEIVPI</sequence>
<gene>
    <name evidence="7" type="primary">rplI</name>
    <name evidence="10" type="ORF">A3C86_01825</name>
</gene>
<dbReference type="InterPro" id="IPR020594">
    <property type="entry name" value="Ribosomal_bL9_bac/chp"/>
</dbReference>
<dbReference type="NCBIfam" id="TIGR00158">
    <property type="entry name" value="L9"/>
    <property type="match status" value="1"/>
</dbReference>
<evidence type="ECO:0000256" key="5">
    <source>
        <dbReference type="ARBA" id="ARBA00023274"/>
    </source>
</evidence>
<keyword evidence="2 7" id="KW-0699">rRNA-binding</keyword>
<dbReference type="InterPro" id="IPR036791">
    <property type="entry name" value="Ribosomal_bL9_C_sf"/>
</dbReference>
<dbReference type="InterPro" id="IPR020070">
    <property type="entry name" value="Ribosomal_bL9_N"/>
</dbReference>
<evidence type="ECO:0000259" key="8">
    <source>
        <dbReference type="Pfam" id="PF01281"/>
    </source>
</evidence>
<keyword evidence="4 7" id="KW-0689">Ribosomal protein</keyword>
<comment type="function">
    <text evidence="7">Binds to the 23S rRNA.</text>
</comment>
<evidence type="ECO:0000256" key="7">
    <source>
        <dbReference type="HAMAP-Rule" id="MF_00503"/>
    </source>
</evidence>
<evidence type="ECO:0000313" key="10">
    <source>
        <dbReference type="EMBL" id="OGG59681.1"/>
    </source>
</evidence>
<dbReference type="SUPFAM" id="SSF55653">
    <property type="entry name" value="Ribosomal protein L9 C-domain"/>
    <property type="match status" value="1"/>
</dbReference>
<keyword evidence="5 7" id="KW-0687">Ribonucleoprotein</keyword>
<organism evidence="10 11">
    <name type="scientific">Candidatus Kaiserbacteria bacterium RIFCSPHIGHO2_02_FULL_49_16</name>
    <dbReference type="NCBI Taxonomy" id="1798490"/>
    <lineage>
        <taxon>Bacteria</taxon>
        <taxon>Candidatus Kaiseribacteriota</taxon>
    </lineage>
</organism>
<comment type="similarity">
    <text evidence="1 7">Belongs to the bacterial ribosomal protein bL9 family.</text>
</comment>
<keyword evidence="3 7" id="KW-0694">RNA-binding</keyword>
<dbReference type="EMBL" id="MFLD01000023">
    <property type="protein sequence ID" value="OGG59681.1"/>
    <property type="molecule type" value="Genomic_DNA"/>
</dbReference>
<dbReference type="SUPFAM" id="SSF55658">
    <property type="entry name" value="L9 N-domain-like"/>
    <property type="match status" value="1"/>
</dbReference>
<proteinExistence type="inferred from homology"/>
<dbReference type="GO" id="GO:1990904">
    <property type="term" value="C:ribonucleoprotein complex"/>
    <property type="evidence" value="ECO:0007669"/>
    <property type="project" value="UniProtKB-KW"/>
</dbReference>
<dbReference type="GO" id="GO:0003735">
    <property type="term" value="F:structural constituent of ribosome"/>
    <property type="evidence" value="ECO:0007669"/>
    <property type="project" value="InterPro"/>
</dbReference>
<dbReference type="InterPro" id="IPR009027">
    <property type="entry name" value="Ribosomal_bL9/RNase_H1_N"/>
</dbReference>
<protein>
    <recommendedName>
        <fullName evidence="6 7">Large ribosomal subunit protein bL9</fullName>
    </recommendedName>
</protein>
<evidence type="ECO:0000256" key="1">
    <source>
        <dbReference type="ARBA" id="ARBA00010605"/>
    </source>
</evidence>
<dbReference type="GO" id="GO:0019843">
    <property type="term" value="F:rRNA binding"/>
    <property type="evidence" value="ECO:0007669"/>
    <property type="project" value="UniProtKB-UniRule"/>
</dbReference>
<accession>A0A1F6DE63</accession>
<dbReference type="Gene3D" id="3.10.430.100">
    <property type="entry name" value="Ribosomal protein L9, C-terminal domain"/>
    <property type="match status" value="1"/>
</dbReference>
<dbReference type="GO" id="GO:0006412">
    <property type="term" value="P:translation"/>
    <property type="evidence" value="ECO:0007669"/>
    <property type="project" value="UniProtKB-UniRule"/>
</dbReference>
<dbReference type="InterPro" id="IPR020069">
    <property type="entry name" value="Ribosomal_bL9_C"/>
</dbReference>
<dbReference type="HAMAP" id="MF_00503">
    <property type="entry name" value="Ribosomal_bL9"/>
    <property type="match status" value="1"/>
</dbReference>
<dbReference type="Pfam" id="PF03948">
    <property type="entry name" value="Ribosomal_L9_C"/>
    <property type="match status" value="1"/>
</dbReference>
<dbReference type="Pfam" id="PF01281">
    <property type="entry name" value="Ribosomal_L9_N"/>
    <property type="match status" value="1"/>
</dbReference>
<feature type="domain" description="Large ribosomal subunit protein bL9 C-terminal" evidence="9">
    <location>
        <begin position="68"/>
        <end position="136"/>
    </location>
</feature>
<dbReference type="InterPro" id="IPR036935">
    <property type="entry name" value="Ribosomal_bL9_N_sf"/>
</dbReference>
<dbReference type="GO" id="GO:0005840">
    <property type="term" value="C:ribosome"/>
    <property type="evidence" value="ECO:0007669"/>
    <property type="project" value="UniProtKB-KW"/>
</dbReference>